<evidence type="ECO:0000313" key="1">
    <source>
        <dbReference type="EMBL" id="MPN00466.1"/>
    </source>
</evidence>
<sequence>MYLDKVITGFQVEPLNQPLSYEGNLNTSISRNATFSAAGAPQTPGNLNAASDNVSSILVSTSPAITNFGVRLINASQLNELSSLDLDGRIVVPPNSNIVISFLGQLAVSAMDADITVTWYEL</sequence>
<organism evidence="1">
    <name type="scientific">bioreactor metagenome</name>
    <dbReference type="NCBI Taxonomy" id="1076179"/>
    <lineage>
        <taxon>unclassified sequences</taxon>
        <taxon>metagenomes</taxon>
        <taxon>ecological metagenomes</taxon>
    </lineage>
</organism>
<protein>
    <submittedName>
        <fullName evidence="1">Uncharacterized protein</fullName>
    </submittedName>
</protein>
<name>A0A645EG93_9ZZZZ</name>
<dbReference type="AlphaFoldDB" id="A0A645EG93"/>
<comment type="caution">
    <text evidence="1">The sequence shown here is derived from an EMBL/GenBank/DDBJ whole genome shotgun (WGS) entry which is preliminary data.</text>
</comment>
<proteinExistence type="predicted"/>
<gene>
    <name evidence="1" type="ORF">SDC9_147661</name>
</gene>
<accession>A0A645EG93</accession>
<dbReference type="EMBL" id="VSSQ01046497">
    <property type="protein sequence ID" value="MPN00466.1"/>
    <property type="molecule type" value="Genomic_DNA"/>
</dbReference>
<reference evidence="1" key="1">
    <citation type="submission" date="2019-08" db="EMBL/GenBank/DDBJ databases">
        <authorList>
            <person name="Kucharzyk K."/>
            <person name="Murdoch R.W."/>
            <person name="Higgins S."/>
            <person name="Loffler F."/>
        </authorList>
    </citation>
    <scope>NUCLEOTIDE SEQUENCE</scope>
</reference>